<dbReference type="RefSeq" id="WP_198502424.1">
    <property type="nucleotide sequence ID" value="NZ_CP065959.1"/>
</dbReference>
<name>A0A7T4TY42_9ACTN</name>
<reference evidence="1 2" key="1">
    <citation type="submission" date="2020-12" db="EMBL/GenBank/DDBJ databases">
        <title>Identification and biosynthesis of polyene macrolides produced by Streptomyces alfalfae Men-myco-93-63.</title>
        <authorList>
            <person name="Liu D."/>
            <person name="Li Y."/>
            <person name="Liu L."/>
            <person name="Han X."/>
            <person name="Shen F."/>
        </authorList>
    </citation>
    <scope>NUCLEOTIDE SEQUENCE [LARGE SCALE GENOMIC DNA]</scope>
    <source>
        <strain evidence="1 2">Men-myco-93-63</strain>
    </source>
</reference>
<dbReference type="EMBL" id="CP065959">
    <property type="protein sequence ID" value="QQC88922.1"/>
    <property type="molecule type" value="Genomic_DNA"/>
</dbReference>
<proteinExistence type="predicted"/>
<evidence type="ECO:0000313" key="2">
    <source>
        <dbReference type="Proteomes" id="UP000596130"/>
    </source>
</evidence>
<gene>
    <name evidence="1" type="ORF">I8755_11220</name>
</gene>
<sequence length="78" mass="8610">MAAWTWRFEKADGTEVRPAVQPEEFTTQGDAESWVGEYWKALAEGGADQVTLFEDTTKIYGPMSLHADAVEASEEAQA</sequence>
<evidence type="ECO:0008006" key="3">
    <source>
        <dbReference type="Google" id="ProtNLM"/>
    </source>
</evidence>
<dbReference type="AlphaFoldDB" id="A0A7T4TY42"/>
<evidence type="ECO:0000313" key="1">
    <source>
        <dbReference type="EMBL" id="QQC88922.1"/>
    </source>
</evidence>
<accession>A0A7T4TY42</accession>
<protein>
    <recommendedName>
        <fullName evidence="3">Mtc1 family protein</fullName>
    </recommendedName>
</protein>
<dbReference type="Proteomes" id="UP000596130">
    <property type="component" value="Chromosome"/>
</dbReference>
<organism evidence="1 2">
    <name type="scientific">Streptomyces alfalfae</name>
    <dbReference type="NCBI Taxonomy" id="1642299"/>
    <lineage>
        <taxon>Bacteria</taxon>
        <taxon>Bacillati</taxon>
        <taxon>Actinomycetota</taxon>
        <taxon>Actinomycetes</taxon>
        <taxon>Kitasatosporales</taxon>
        <taxon>Streptomycetaceae</taxon>
        <taxon>Streptomyces</taxon>
    </lineage>
</organism>